<reference evidence="3 4" key="1">
    <citation type="submission" date="2020-09" db="EMBL/GenBank/DDBJ databases">
        <authorList>
            <person name="Kim M.K."/>
        </authorList>
    </citation>
    <scope>NUCLEOTIDE SEQUENCE [LARGE SCALE GENOMIC DNA]</scope>
    <source>
        <strain evidence="3 4">BT189</strain>
    </source>
</reference>
<dbReference type="Gene3D" id="2.80.10.50">
    <property type="match status" value="2"/>
</dbReference>
<keyword evidence="1" id="KW-0732">Signal</keyword>
<gene>
    <name evidence="3" type="ORF">IC234_18745</name>
</gene>
<evidence type="ECO:0000256" key="1">
    <source>
        <dbReference type="SAM" id="SignalP"/>
    </source>
</evidence>
<accession>A0ABR8JZ56</accession>
<evidence type="ECO:0000313" key="3">
    <source>
        <dbReference type="EMBL" id="MBD2724173.1"/>
    </source>
</evidence>
<dbReference type="RefSeq" id="WP_190927673.1">
    <property type="nucleotide sequence ID" value="NZ_JACXAC010000006.1"/>
</dbReference>
<dbReference type="InterPro" id="IPR026444">
    <property type="entry name" value="Secre_tail"/>
</dbReference>
<comment type="caution">
    <text evidence="3">The sequence shown here is derived from an EMBL/GenBank/DDBJ whole genome shotgun (WGS) entry which is preliminary data.</text>
</comment>
<organism evidence="3 4">
    <name type="scientific">Hymenobacter armeniacus</name>
    <dbReference type="NCBI Taxonomy" id="2771358"/>
    <lineage>
        <taxon>Bacteria</taxon>
        <taxon>Pseudomonadati</taxon>
        <taxon>Bacteroidota</taxon>
        <taxon>Cytophagia</taxon>
        <taxon>Cytophagales</taxon>
        <taxon>Hymenobacteraceae</taxon>
        <taxon>Hymenobacter</taxon>
    </lineage>
</organism>
<dbReference type="SUPFAM" id="SSF101898">
    <property type="entry name" value="NHL repeat"/>
    <property type="match status" value="1"/>
</dbReference>
<name>A0ABR8JZ56_9BACT</name>
<proteinExistence type="predicted"/>
<keyword evidence="4" id="KW-1185">Reference proteome</keyword>
<evidence type="ECO:0000313" key="4">
    <source>
        <dbReference type="Proteomes" id="UP000606003"/>
    </source>
</evidence>
<dbReference type="PANTHER" id="PTHR35580">
    <property type="entry name" value="CELL SURFACE GLYCOPROTEIN (S-LAYER PROTEIN)-LIKE PROTEIN"/>
    <property type="match status" value="1"/>
</dbReference>
<dbReference type="EMBL" id="JACXAC010000006">
    <property type="protein sequence ID" value="MBD2724173.1"/>
    <property type="molecule type" value="Genomic_DNA"/>
</dbReference>
<protein>
    <submittedName>
        <fullName evidence="3">T9SS type A sorting domain-containing protein</fullName>
    </submittedName>
</protein>
<feature type="domain" description="Secretion system C-terminal sorting" evidence="2">
    <location>
        <begin position="478"/>
        <end position="538"/>
    </location>
</feature>
<dbReference type="NCBIfam" id="TIGR04183">
    <property type="entry name" value="Por_Secre_tail"/>
    <property type="match status" value="1"/>
</dbReference>
<sequence length="554" mass="57205">MKKLLPGLLVLLLVGSLRALAQPSTWTFVQPATDINAVMDVATDAAGNAYITGRFTGSTQVGTTTIASARPGMCLFVAKLSPAGQVLRVTKLEGATDVIPYAIAADAAGNTFLTGAFFGTLTYNGGQQTTGRLPLPFEVGGYNILLVKCDPHGRVSWVRQADGGSSGTYGNSYGADVAVDQQGNSYISGRVNGPNVTFGTLAFGARRNQGFLASYNRQGQLRWARVLQASPIQTPGISESAAGGVALDNAGHCYISGTGVGGWELDGIALSNLTGTLYLARFDAGTGHLDWAQTTPGTGDGHALATDAQGDVYLGGRFAGTATFGPRMLTSAGSDDGFVARYDPDGSLDWAVAIGGVNYDVVSALAVDARTRSCYASGMMNFTSQGTNQSFLARLSPSGRMQQQVLVGGPGTSSGAGLALDARANVYTTGVFTGSCLFGGIGLTSPFTESYLARYGSRPGGHGCGGDDDDDDNARADLFPNPAQHQFTLRHRGAAGASQATLYNLQGRAVATQPLPAAAAEVRFDTSALPAGLYTLRLLGPHGPGPAYSVQVQH</sequence>
<dbReference type="InterPro" id="IPR052918">
    <property type="entry name" value="Motility_Chemotaxis_Reg"/>
</dbReference>
<feature type="chain" id="PRO_5045243228" evidence="1">
    <location>
        <begin position="22"/>
        <end position="554"/>
    </location>
</feature>
<evidence type="ECO:0000259" key="2">
    <source>
        <dbReference type="Pfam" id="PF18962"/>
    </source>
</evidence>
<feature type="signal peptide" evidence="1">
    <location>
        <begin position="1"/>
        <end position="21"/>
    </location>
</feature>
<dbReference type="PANTHER" id="PTHR35580:SF1">
    <property type="entry name" value="PHYTASE-LIKE DOMAIN-CONTAINING PROTEIN"/>
    <property type="match status" value="1"/>
</dbReference>
<dbReference type="Proteomes" id="UP000606003">
    <property type="component" value="Unassembled WGS sequence"/>
</dbReference>
<dbReference type="Pfam" id="PF18962">
    <property type="entry name" value="Por_Secre_tail"/>
    <property type="match status" value="1"/>
</dbReference>